<dbReference type="AlphaFoldDB" id="E4XKS0"/>
<name>E4XKS0_OIKDI</name>
<sequence>MIRAARLIPGATAPRRSIHSLLAHRIIKQTPQPVKMKISLLCKRSCIFGYSISTSSPNRNWRKALLAAHRYDGLLQP</sequence>
<evidence type="ECO:0000313" key="2">
    <source>
        <dbReference type="Proteomes" id="UP000001307"/>
    </source>
</evidence>
<dbReference type="Proteomes" id="UP000001307">
    <property type="component" value="Unassembled WGS sequence"/>
</dbReference>
<dbReference type="EMBL" id="FN653066">
    <property type="protein sequence ID" value="CBY24986.1"/>
    <property type="molecule type" value="Genomic_DNA"/>
</dbReference>
<proteinExistence type="predicted"/>
<organism evidence="1">
    <name type="scientific">Oikopleura dioica</name>
    <name type="common">Tunicate</name>
    <dbReference type="NCBI Taxonomy" id="34765"/>
    <lineage>
        <taxon>Eukaryota</taxon>
        <taxon>Metazoa</taxon>
        <taxon>Chordata</taxon>
        <taxon>Tunicata</taxon>
        <taxon>Appendicularia</taxon>
        <taxon>Copelata</taxon>
        <taxon>Oikopleuridae</taxon>
        <taxon>Oikopleura</taxon>
    </lineage>
</organism>
<protein>
    <submittedName>
        <fullName evidence="1">Uncharacterized protein</fullName>
    </submittedName>
</protein>
<evidence type="ECO:0000313" key="1">
    <source>
        <dbReference type="EMBL" id="CBY24986.1"/>
    </source>
</evidence>
<gene>
    <name evidence="1" type="ORF">GSOID_T00014286001</name>
</gene>
<keyword evidence="2" id="KW-1185">Reference proteome</keyword>
<dbReference type="InParanoid" id="E4XKS0"/>
<reference evidence="1" key="1">
    <citation type="journal article" date="2010" name="Science">
        <title>Plasticity of animal genome architecture unmasked by rapid evolution of a pelagic tunicate.</title>
        <authorList>
            <person name="Denoeud F."/>
            <person name="Henriet S."/>
            <person name="Mungpakdee S."/>
            <person name="Aury J.M."/>
            <person name="Da Silva C."/>
            <person name="Brinkmann H."/>
            <person name="Mikhaleva J."/>
            <person name="Olsen L.C."/>
            <person name="Jubin C."/>
            <person name="Canestro C."/>
            <person name="Bouquet J.M."/>
            <person name="Danks G."/>
            <person name="Poulain J."/>
            <person name="Campsteijn C."/>
            <person name="Adamski M."/>
            <person name="Cross I."/>
            <person name="Yadetie F."/>
            <person name="Muffato M."/>
            <person name="Louis A."/>
            <person name="Butcher S."/>
            <person name="Tsagkogeorga G."/>
            <person name="Konrad A."/>
            <person name="Singh S."/>
            <person name="Jensen M.F."/>
            <person name="Cong E.H."/>
            <person name="Eikeseth-Otteraa H."/>
            <person name="Noel B."/>
            <person name="Anthouard V."/>
            <person name="Porcel B.M."/>
            <person name="Kachouri-Lafond R."/>
            <person name="Nishino A."/>
            <person name="Ugolini M."/>
            <person name="Chourrout P."/>
            <person name="Nishida H."/>
            <person name="Aasland R."/>
            <person name="Huzurbazar S."/>
            <person name="Westhof E."/>
            <person name="Delsuc F."/>
            <person name="Lehrach H."/>
            <person name="Reinhardt R."/>
            <person name="Weissenbach J."/>
            <person name="Roy S.W."/>
            <person name="Artiguenave F."/>
            <person name="Postlethwait J.H."/>
            <person name="Manak J.R."/>
            <person name="Thompson E.M."/>
            <person name="Jaillon O."/>
            <person name="Du Pasquier L."/>
            <person name="Boudinot P."/>
            <person name="Liberles D.A."/>
            <person name="Volff J.N."/>
            <person name="Philippe H."/>
            <person name="Lenhard B."/>
            <person name="Roest Crollius H."/>
            <person name="Wincker P."/>
            <person name="Chourrout D."/>
        </authorList>
    </citation>
    <scope>NUCLEOTIDE SEQUENCE [LARGE SCALE GENOMIC DNA]</scope>
</reference>
<accession>E4XKS0</accession>